<proteinExistence type="predicted"/>
<accession>A0A2K2U5I4</accession>
<evidence type="ECO:0000313" key="3">
    <source>
        <dbReference type="Proteomes" id="UP000236488"/>
    </source>
</evidence>
<protein>
    <recommendedName>
        <fullName evidence="1">KAP NTPase domain-containing protein</fullName>
    </recommendedName>
</protein>
<evidence type="ECO:0000313" key="2">
    <source>
        <dbReference type="EMBL" id="PNV65595.1"/>
    </source>
</evidence>
<sequence length="573" mass="65326">MEKRKRLISNLLKRFDTKILIIVDDIDRLPDVQIRSIFQLVTTIADFPNVNYLLSYERKIVEDALSLIQSCNGSEYLEKVVQVPIKIPKINQEKIADLLSKKLADLSNYTTTEQEMSDIASRASLLRYCLFPYIETIRDLRRFSNVLDFELAGSGAKVSPIDIAAISAISTFEPELIQWILANKNSLCGGTPGGYISDSKSNRESYKTEIEKVLRNKNSDPDNIVRALSVLFPSFGLAVSPFHPIVSTEFLRMHKMLAHDEIFDAYFASAIDSYDFPQALIHNMATKYDESEVSRIVEASFGNKNYGQLLEGFLGIADEIISARAPIVFRSFVHHIKKTYDPEHIALFSDNQRSIDLLNKLLATAGIDEASLLIREAVDNFDLEDFIAFRSFIIRQECACGRNGFEKNTLNAQLIDLETLEFVEQKLIQKTQESMNELSILGKEDAQGLLHIWERINPESYDHCLRQALNHPLGKVLLAQLYVSKWYGSHSNGWTIDKGFKVFVTEEKALAGIREAVLQEDFWSLPHSTIERTAAFAIGVENKQYEMNANEINESIVNERIRNWEKNRHLRNE</sequence>
<dbReference type="InterPro" id="IPR052754">
    <property type="entry name" value="NTPase_KAP_P-loop"/>
</dbReference>
<dbReference type="PANTHER" id="PTHR22674">
    <property type="entry name" value="NTPASE, KAP FAMILY P-LOOP DOMAIN-CONTAINING 1"/>
    <property type="match status" value="1"/>
</dbReference>
<organism evidence="2 3">
    <name type="scientific">Rubneribacter badeniensis</name>
    <dbReference type="NCBI Taxonomy" id="2070688"/>
    <lineage>
        <taxon>Bacteria</taxon>
        <taxon>Bacillati</taxon>
        <taxon>Actinomycetota</taxon>
        <taxon>Coriobacteriia</taxon>
        <taxon>Eggerthellales</taxon>
        <taxon>Eggerthellaceae</taxon>
        <taxon>Rubneribacter</taxon>
    </lineage>
</organism>
<evidence type="ECO:0000259" key="1">
    <source>
        <dbReference type="Pfam" id="PF07693"/>
    </source>
</evidence>
<dbReference type="InterPro" id="IPR011646">
    <property type="entry name" value="KAP_P-loop"/>
</dbReference>
<reference evidence="2 3" key="1">
    <citation type="journal article" date="2018" name="Int. J. Syst. Evol. Microbiol.">
        <title>Rubneribacter badeniensis gen. nov., sp. nov. and Enteroscipio rubneri gen. nov., sp. nov., new members of the Eggerthellaceae isolated from human faeces.</title>
        <authorList>
            <person name="Danylec N."/>
            <person name="Gobl A."/>
            <person name="Stoll D.A."/>
            <person name="Hetzer B."/>
            <person name="Kulling S.E."/>
            <person name="Huch M."/>
        </authorList>
    </citation>
    <scope>NUCLEOTIDE SEQUENCE [LARGE SCALE GENOMIC DNA]</scope>
    <source>
        <strain evidence="2 3">ResAG-85</strain>
    </source>
</reference>
<gene>
    <name evidence="2" type="ORF">C2L80_05580</name>
</gene>
<dbReference type="RefSeq" id="WP_087198795.1">
    <property type="nucleotide sequence ID" value="NZ_PPEL01000023.1"/>
</dbReference>
<dbReference type="EMBL" id="PPEL01000023">
    <property type="protein sequence ID" value="PNV65595.1"/>
    <property type="molecule type" value="Genomic_DNA"/>
</dbReference>
<dbReference type="PANTHER" id="PTHR22674:SF6">
    <property type="entry name" value="NTPASE KAP FAMILY P-LOOP DOMAIN-CONTAINING PROTEIN 1"/>
    <property type="match status" value="1"/>
</dbReference>
<dbReference type="Pfam" id="PF07693">
    <property type="entry name" value="KAP_NTPase"/>
    <property type="match status" value="1"/>
</dbReference>
<dbReference type="AlphaFoldDB" id="A0A2K2U5I4"/>
<dbReference type="Proteomes" id="UP000236488">
    <property type="component" value="Unassembled WGS sequence"/>
</dbReference>
<keyword evidence="3" id="KW-1185">Reference proteome</keyword>
<name>A0A2K2U5I4_9ACTN</name>
<feature type="domain" description="KAP NTPase" evidence="1">
    <location>
        <begin position="5"/>
        <end position="148"/>
    </location>
</feature>
<comment type="caution">
    <text evidence="2">The sequence shown here is derived from an EMBL/GenBank/DDBJ whole genome shotgun (WGS) entry which is preliminary data.</text>
</comment>